<organism evidence="1">
    <name type="scientific">marine sediment metagenome</name>
    <dbReference type="NCBI Taxonomy" id="412755"/>
    <lineage>
        <taxon>unclassified sequences</taxon>
        <taxon>metagenomes</taxon>
        <taxon>ecological metagenomes</taxon>
    </lineage>
</organism>
<dbReference type="EMBL" id="LAZR01020178">
    <property type="protein sequence ID" value="KKL89824.1"/>
    <property type="molecule type" value="Genomic_DNA"/>
</dbReference>
<comment type="caution">
    <text evidence="1">The sequence shown here is derived from an EMBL/GenBank/DDBJ whole genome shotgun (WGS) entry which is preliminary data.</text>
</comment>
<name>A0A0F9FTQ5_9ZZZZ</name>
<accession>A0A0F9FTQ5</accession>
<dbReference type="AlphaFoldDB" id="A0A0F9FTQ5"/>
<gene>
    <name evidence="1" type="ORF">LCGC14_1910860</name>
</gene>
<sequence length="195" mass="22348">MMTVKERKHDASCEAASGEVCKCSCGGSLHGIKNTNPLEIPEDPVKRMHYINNFFWLCEHSFVPYPHNEQNPQFGLGADVYAFIPNKTAKKYGDRNHALAIWKDLHTGEFVVRKEFRQQSIVLFTIPNLKNQLGEMITNKSTGKWEEVFRGNDFQAALDMCVIYADKYWGFETEWKACTHGKYMRSCGSPNQEGE</sequence>
<protein>
    <submittedName>
        <fullName evidence="1">Uncharacterized protein</fullName>
    </submittedName>
</protein>
<reference evidence="1" key="1">
    <citation type="journal article" date="2015" name="Nature">
        <title>Complex archaea that bridge the gap between prokaryotes and eukaryotes.</title>
        <authorList>
            <person name="Spang A."/>
            <person name="Saw J.H."/>
            <person name="Jorgensen S.L."/>
            <person name="Zaremba-Niedzwiedzka K."/>
            <person name="Martijn J."/>
            <person name="Lind A.E."/>
            <person name="van Eijk R."/>
            <person name="Schleper C."/>
            <person name="Guy L."/>
            <person name="Ettema T.J."/>
        </authorList>
    </citation>
    <scope>NUCLEOTIDE SEQUENCE</scope>
</reference>
<proteinExistence type="predicted"/>
<evidence type="ECO:0000313" key="1">
    <source>
        <dbReference type="EMBL" id="KKL89824.1"/>
    </source>
</evidence>